<proteinExistence type="predicted"/>
<reference evidence="2" key="1">
    <citation type="journal article" date="2017" name="Nat. Ecol. Evol.">
        <title>Genome expansion and lineage-specific genetic innovations in the forest pathogenic fungi Armillaria.</title>
        <authorList>
            <person name="Sipos G."/>
            <person name="Prasanna A.N."/>
            <person name="Walter M.C."/>
            <person name="O'Connor E."/>
            <person name="Balint B."/>
            <person name="Krizsan K."/>
            <person name="Kiss B."/>
            <person name="Hess J."/>
            <person name="Varga T."/>
            <person name="Slot J."/>
            <person name="Riley R."/>
            <person name="Boka B."/>
            <person name="Rigling D."/>
            <person name="Barry K."/>
            <person name="Lee J."/>
            <person name="Mihaltcheva S."/>
            <person name="LaButti K."/>
            <person name="Lipzen A."/>
            <person name="Waldron R."/>
            <person name="Moloney N.M."/>
            <person name="Sperisen C."/>
            <person name="Kredics L."/>
            <person name="Vagvoelgyi C."/>
            <person name="Patrignani A."/>
            <person name="Fitzpatrick D."/>
            <person name="Nagy I."/>
            <person name="Doyle S."/>
            <person name="Anderson J.B."/>
            <person name="Grigoriev I.V."/>
            <person name="Gueldener U."/>
            <person name="Muensterkoetter M."/>
            <person name="Nagy L.G."/>
        </authorList>
    </citation>
    <scope>NUCLEOTIDE SEQUENCE [LARGE SCALE GENOMIC DNA]</scope>
    <source>
        <strain evidence="2">C18/9</strain>
    </source>
</reference>
<accession>A0A284QK28</accession>
<organism evidence="1 2">
    <name type="scientific">Armillaria ostoyae</name>
    <name type="common">Armillaria root rot fungus</name>
    <dbReference type="NCBI Taxonomy" id="47428"/>
    <lineage>
        <taxon>Eukaryota</taxon>
        <taxon>Fungi</taxon>
        <taxon>Dikarya</taxon>
        <taxon>Basidiomycota</taxon>
        <taxon>Agaricomycotina</taxon>
        <taxon>Agaricomycetes</taxon>
        <taxon>Agaricomycetidae</taxon>
        <taxon>Agaricales</taxon>
        <taxon>Marasmiineae</taxon>
        <taxon>Physalacriaceae</taxon>
        <taxon>Armillaria</taxon>
    </lineage>
</organism>
<protein>
    <submittedName>
        <fullName evidence="1">Uncharacterized protein</fullName>
    </submittedName>
</protein>
<keyword evidence="2" id="KW-1185">Reference proteome</keyword>
<name>A0A284QK28_ARMOS</name>
<dbReference type="AlphaFoldDB" id="A0A284QK28"/>
<evidence type="ECO:0000313" key="1">
    <source>
        <dbReference type="EMBL" id="SJK96813.1"/>
    </source>
</evidence>
<evidence type="ECO:0000313" key="2">
    <source>
        <dbReference type="Proteomes" id="UP000219338"/>
    </source>
</evidence>
<dbReference type="Proteomes" id="UP000219338">
    <property type="component" value="Unassembled WGS sequence"/>
</dbReference>
<dbReference type="EMBL" id="FUEG01000001">
    <property type="protein sequence ID" value="SJK96813.1"/>
    <property type="molecule type" value="Genomic_DNA"/>
</dbReference>
<sequence>MSLSLSLVRFSRCCLPPSRLDIDLDACGTESRDRHHLPFWSCSLILLSVADHHDDFSVKLSTSNGLLSPASRVATPQHRSFELASQKVTSIVFKDANQTVFYGRVIVLRFLATTATTPTPSQCEALRDRVIPSRRVRLNVKRRLREIFRCLVAWVRFGMEGLSLLHLRDIPTTPRYQNGWTWSQKGCAYLKAQNACPV</sequence>
<gene>
    <name evidence="1" type="ORF">ARMOST_00059</name>
</gene>